<sequence length="104" mass="11932">MGREMRRVSLEEGACAGWPVDNIATARGQKNYLVGRWKGLQMDDRKWWTSPIRVRVGGQVAGGVALRHERRRRARVNKEQKNPTEIYLQRGIFLKGARPCSVNE</sequence>
<organism evidence="1 2">
    <name type="scientific">Vespula squamosa</name>
    <name type="common">Southern yellow jacket</name>
    <name type="synonym">Wasp</name>
    <dbReference type="NCBI Taxonomy" id="30214"/>
    <lineage>
        <taxon>Eukaryota</taxon>
        <taxon>Metazoa</taxon>
        <taxon>Ecdysozoa</taxon>
        <taxon>Arthropoda</taxon>
        <taxon>Hexapoda</taxon>
        <taxon>Insecta</taxon>
        <taxon>Pterygota</taxon>
        <taxon>Neoptera</taxon>
        <taxon>Endopterygota</taxon>
        <taxon>Hymenoptera</taxon>
        <taxon>Apocrita</taxon>
        <taxon>Aculeata</taxon>
        <taxon>Vespoidea</taxon>
        <taxon>Vespidae</taxon>
        <taxon>Vespinae</taxon>
        <taxon>Vespula</taxon>
    </lineage>
</organism>
<dbReference type="AlphaFoldDB" id="A0ABD2AQA6"/>
<keyword evidence="2" id="KW-1185">Reference proteome</keyword>
<gene>
    <name evidence="1" type="ORF">V1478_009664</name>
</gene>
<comment type="caution">
    <text evidence="1">The sequence shown here is derived from an EMBL/GenBank/DDBJ whole genome shotgun (WGS) entry which is preliminary data.</text>
</comment>
<accession>A0ABD2AQA6</accession>
<name>A0ABD2AQA6_VESSQ</name>
<dbReference type="Proteomes" id="UP001607302">
    <property type="component" value="Unassembled WGS sequence"/>
</dbReference>
<protein>
    <submittedName>
        <fullName evidence="1">Uncharacterized protein</fullName>
    </submittedName>
</protein>
<reference evidence="1 2" key="1">
    <citation type="journal article" date="2024" name="Ann. Entomol. Soc. Am.">
        <title>Genomic analyses of the southern and eastern yellowjacket wasps (Hymenoptera: Vespidae) reveal evolutionary signatures of social life.</title>
        <authorList>
            <person name="Catto M.A."/>
            <person name="Caine P.B."/>
            <person name="Orr S.E."/>
            <person name="Hunt B.G."/>
            <person name="Goodisman M.A.D."/>
        </authorList>
    </citation>
    <scope>NUCLEOTIDE SEQUENCE [LARGE SCALE GENOMIC DNA]</scope>
    <source>
        <strain evidence="1">233</strain>
        <tissue evidence="1">Head and thorax</tissue>
    </source>
</reference>
<dbReference type="EMBL" id="JAUDFV010000141">
    <property type="protein sequence ID" value="KAL2722801.1"/>
    <property type="molecule type" value="Genomic_DNA"/>
</dbReference>
<evidence type="ECO:0000313" key="1">
    <source>
        <dbReference type="EMBL" id="KAL2722801.1"/>
    </source>
</evidence>
<proteinExistence type="predicted"/>
<evidence type="ECO:0000313" key="2">
    <source>
        <dbReference type="Proteomes" id="UP001607302"/>
    </source>
</evidence>